<protein>
    <submittedName>
        <fullName evidence="1">Uncharacterized protein</fullName>
    </submittedName>
</protein>
<accession>A0AAX2AFS9</accession>
<keyword evidence="2" id="KW-1185">Reference proteome</keyword>
<organism evidence="1 2">
    <name type="scientific">Malaciobacter mytili LMG 24559</name>
    <dbReference type="NCBI Taxonomy" id="1032238"/>
    <lineage>
        <taxon>Bacteria</taxon>
        <taxon>Pseudomonadati</taxon>
        <taxon>Campylobacterota</taxon>
        <taxon>Epsilonproteobacteria</taxon>
        <taxon>Campylobacterales</taxon>
        <taxon>Arcobacteraceae</taxon>
        <taxon>Malaciobacter</taxon>
    </lineage>
</organism>
<evidence type="ECO:0000313" key="1">
    <source>
        <dbReference type="EMBL" id="RXK12870.1"/>
    </source>
</evidence>
<evidence type="ECO:0000313" key="2">
    <source>
        <dbReference type="Proteomes" id="UP000290092"/>
    </source>
</evidence>
<dbReference type="Proteomes" id="UP000290092">
    <property type="component" value="Unassembled WGS sequence"/>
</dbReference>
<dbReference type="AlphaFoldDB" id="A0AAX2AFS9"/>
<dbReference type="EMBL" id="NXID01000076">
    <property type="protein sequence ID" value="RXK12870.1"/>
    <property type="molecule type" value="Genomic_DNA"/>
</dbReference>
<sequence>MSVYYIDNQAAIQTKDNKIIIFNKGGDNNLISCETNKRYSKWSIEAIINYEKFDDYVEYIILNEYQGGCTQYEAYKNTCFEHPLELDYKIYKRYEKIFQKRMFSDFELNALNEHNINDFIKNVHNLFLDNKYKLSEYGYDTLGIKPKCPTRDMTEEQAAIDRIKSYKTNLEYSNLKYNEFLKKYHNFSKEELINDVFFCSQHAIYKKQYNHSIDILASIACQKSYFEFDYACFNLILSNDFNLYKLLTSYAVKDLIKYFAPHFETIIIYDSFKERLDNLINNETCEYNKKTMLENKELILTSDYRTLVKETKQLLEEERKMAKTNFINSFNSIVKKCWYKQTNTLIPNLIKEMNKLLSFETFTIEDCLRENVKVDENIFLLFKDLEEITKHHKNQLTKNKKAIVEVANYIVEKFHQHIDEKIINNICNHFNIKKPIVEKKEEQMSLSQITEVAFDNKLDLYDDSVLENFRKGCLF</sequence>
<dbReference type="RefSeq" id="WP_114843241.1">
    <property type="nucleotide sequence ID" value="NZ_CP031220.1"/>
</dbReference>
<proteinExistence type="predicted"/>
<name>A0AAX2AFS9_9BACT</name>
<comment type="caution">
    <text evidence="1">The sequence shown here is derived from an EMBL/GenBank/DDBJ whole genome shotgun (WGS) entry which is preliminary data.</text>
</comment>
<reference evidence="1 2" key="1">
    <citation type="submission" date="2017-09" db="EMBL/GenBank/DDBJ databases">
        <title>Genomics of the genus Arcobacter.</title>
        <authorList>
            <person name="Perez-Cataluna A."/>
            <person name="Figueras M.J."/>
            <person name="Salas-Masso N."/>
        </authorList>
    </citation>
    <scope>NUCLEOTIDE SEQUENCE [LARGE SCALE GENOMIC DNA]</scope>
    <source>
        <strain evidence="1 2">CECT 7386</strain>
    </source>
</reference>
<dbReference type="KEGG" id="amyt:AMYT_a0032"/>
<gene>
    <name evidence="1" type="ORF">CP985_14225</name>
</gene>